<feature type="chain" id="PRO_5009446792" evidence="3">
    <location>
        <begin position="17"/>
        <end position="226"/>
    </location>
</feature>
<name>A0A1E1L571_9HELO</name>
<dbReference type="Proteomes" id="UP000178912">
    <property type="component" value="Unassembled WGS sequence"/>
</dbReference>
<dbReference type="SUPFAM" id="SSF53474">
    <property type="entry name" value="alpha/beta-Hydrolases"/>
    <property type="match status" value="1"/>
</dbReference>
<evidence type="ECO:0000256" key="1">
    <source>
        <dbReference type="ARBA" id="ARBA00022801"/>
    </source>
</evidence>
<dbReference type="SMART" id="SM01110">
    <property type="entry name" value="Cutinase"/>
    <property type="match status" value="1"/>
</dbReference>
<evidence type="ECO:0000313" key="4">
    <source>
        <dbReference type="EMBL" id="CZT05716.1"/>
    </source>
</evidence>
<sequence length="226" mass="23208">MKITSALIVLASVVSAAPVVEERQAACATGVHMIIARASGEAVGPGFINAVATRVKSAVPGSDSEAVSYPATLDNYQSSQSQGVAAMKKLITSYVTRCPNTKIALLGYSQGAHVAADVMCGSLSGFTASTQISSAIASKNIIAVIEMGDPSHIVGQVYDVGTSKKNGIFLRTNAATCLGKTYTQNYCDTGDTYCDQGNIASVHSSYVSKYGSAAAAYIAAKFKAAA</sequence>
<protein>
    <submittedName>
        <fullName evidence="4">Related to acetylxylan esterase</fullName>
    </submittedName>
</protein>
<reference evidence="5" key="1">
    <citation type="submission" date="2016-03" db="EMBL/GenBank/DDBJ databases">
        <authorList>
            <person name="Guldener U."/>
        </authorList>
    </citation>
    <scope>NUCLEOTIDE SEQUENCE [LARGE SCALE GENOMIC DNA]</scope>
    <source>
        <strain evidence="5">04CH-RAC-A.6.1</strain>
    </source>
</reference>
<dbReference type="EMBL" id="FJUX01000079">
    <property type="protein sequence ID" value="CZT05716.1"/>
    <property type="molecule type" value="Genomic_DNA"/>
</dbReference>
<keyword evidence="1" id="KW-0378">Hydrolase</keyword>
<keyword evidence="2" id="KW-1015">Disulfide bond</keyword>
<keyword evidence="3" id="KW-0732">Signal</keyword>
<dbReference type="InterPro" id="IPR029058">
    <property type="entry name" value="AB_hydrolase_fold"/>
</dbReference>
<keyword evidence="5" id="KW-1185">Reference proteome</keyword>
<dbReference type="Gene3D" id="3.40.50.1820">
    <property type="entry name" value="alpha/beta hydrolase"/>
    <property type="match status" value="1"/>
</dbReference>
<evidence type="ECO:0000256" key="2">
    <source>
        <dbReference type="ARBA" id="ARBA00023157"/>
    </source>
</evidence>
<accession>A0A1E1L571</accession>
<dbReference type="GO" id="GO:0052689">
    <property type="term" value="F:carboxylic ester hydrolase activity"/>
    <property type="evidence" value="ECO:0007669"/>
    <property type="project" value="UniProtKB-ARBA"/>
</dbReference>
<dbReference type="Pfam" id="PF01083">
    <property type="entry name" value="Cutinase"/>
    <property type="match status" value="1"/>
</dbReference>
<dbReference type="PANTHER" id="PTHR33630">
    <property type="entry name" value="CUTINASE RV1984C-RELATED-RELATED"/>
    <property type="match status" value="1"/>
</dbReference>
<evidence type="ECO:0000256" key="3">
    <source>
        <dbReference type="SAM" id="SignalP"/>
    </source>
</evidence>
<dbReference type="OrthoDB" id="6020543at2759"/>
<dbReference type="InterPro" id="IPR000675">
    <property type="entry name" value="Cutinase/axe"/>
</dbReference>
<gene>
    <name evidence="4" type="ORF">RAG0_11707</name>
</gene>
<organism evidence="4 5">
    <name type="scientific">Rhynchosporium agropyri</name>
    <dbReference type="NCBI Taxonomy" id="914238"/>
    <lineage>
        <taxon>Eukaryota</taxon>
        <taxon>Fungi</taxon>
        <taxon>Dikarya</taxon>
        <taxon>Ascomycota</taxon>
        <taxon>Pezizomycotina</taxon>
        <taxon>Leotiomycetes</taxon>
        <taxon>Helotiales</taxon>
        <taxon>Ploettnerulaceae</taxon>
        <taxon>Rhynchosporium</taxon>
    </lineage>
</organism>
<feature type="signal peptide" evidence="3">
    <location>
        <begin position="1"/>
        <end position="16"/>
    </location>
</feature>
<dbReference type="PANTHER" id="PTHR33630:SF9">
    <property type="entry name" value="CUTINASE 4"/>
    <property type="match status" value="1"/>
</dbReference>
<evidence type="ECO:0000313" key="5">
    <source>
        <dbReference type="Proteomes" id="UP000178912"/>
    </source>
</evidence>
<dbReference type="AlphaFoldDB" id="A0A1E1L571"/>
<proteinExistence type="predicted"/>